<dbReference type="AlphaFoldDB" id="A0A7Z0JBE5"/>
<evidence type="ECO:0000256" key="1">
    <source>
        <dbReference type="SAM" id="SignalP"/>
    </source>
</evidence>
<sequence length="207" mass="21878">MAVTAVVTLGAAGLLTWSVLTALASPAEVRPASGLPSDPCSEVGEAALDAVDGEFYSWYTGTYSNGCTWTTSLADQEETRLFFRRSVPMSEADATLAEEIEDEVPRDADALYQWTVDEAGELGYESEDTAVVDTEEKALDFGDESVLVVADIDYGHTGSVSQNVTLVVRDGDLVSRLSVTLSSSGGDTVDADEAEDLLADVATDLFG</sequence>
<keyword evidence="1" id="KW-0732">Signal</keyword>
<name>A0A7Z0JBE5_9ACTN</name>
<gene>
    <name evidence="2" type="ORF">HNR10_003240</name>
</gene>
<dbReference type="RefSeq" id="WP_179824469.1">
    <property type="nucleotide sequence ID" value="NZ_JACCFS010000001.1"/>
</dbReference>
<evidence type="ECO:0000313" key="2">
    <source>
        <dbReference type="EMBL" id="NYJ35359.1"/>
    </source>
</evidence>
<protein>
    <recommendedName>
        <fullName evidence="4">DUF3558 domain-containing protein</fullName>
    </recommendedName>
</protein>
<dbReference type="EMBL" id="JACCFS010000001">
    <property type="protein sequence ID" value="NYJ35359.1"/>
    <property type="molecule type" value="Genomic_DNA"/>
</dbReference>
<reference evidence="2 3" key="1">
    <citation type="submission" date="2020-07" db="EMBL/GenBank/DDBJ databases">
        <title>Sequencing the genomes of 1000 actinobacteria strains.</title>
        <authorList>
            <person name="Klenk H.-P."/>
        </authorList>
    </citation>
    <scope>NUCLEOTIDE SEQUENCE [LARGE SCALE GENOMIC DNA]</scope>
    <source>
        <strain evidence="2 3">DSM 44442</strain>
    </source>
</reference>
<evidence type="ECO:0008006" key="4">
    <source>
        <dbReference type="Google" id="ProtNLM"/>
    </source>
</evidence>
<evidence type="ECO:0000313" key="3">
    <source>
        <dbReference type="Proteomes" id="UP000572051"/>
    </source>
</evidence>
<dbReference type="Proteomes" id="UP000572051">
    <property type="component" value="Unassembled WGS sequence"/>
</dbReference>
<proteinExistence type="predicted"/>
<accession>A0A7Z0JBE5</accession>
<feature type="signal peptide" evidence="1">
    <location>
        <begin position="1"/>
        <end position="24"/>
    </location>
</feature>
<feature type="chain" id="PRO_5031270474" description="DUF3558 domain-containing protein" evidence="1">
    <location>
        <begin position="25"/>
        <end position="207"/>
    </location>
</feature>
<organism evidence="2 3">
    <name type="scientific">Nocardiopsis aegyptia</name>
    <dbReference type="NCBI Taxonomy" id="220378"/>
    <lineage>
        <taxon>Bacteria</taxon>
        <taxon>Bacillati</taxon>
        <taxon>Actinomycetota</taxon>
        <taxon>Actinomycetes</taxon>
        <taxon>Streptosporangiales</taxon>
        <taxon>Nocardiopsidaceae</taxon>
        <taxon>Nocardiopsis</taxon>
    </lineage>
</organism>
<keyword evidence="3" id="KW-1185">Reference proteome</keyword>
<comment type="caution">
    <text evidence="2">The sequence shown here is derived from an EMBL/GenBank/DDBJ whole genome shotgun (WGS) entry which is preliminary data.</text>
</comment>